<dbReference type="PANTHER" id="PTHR31694:SF12">
    <property type="entry name" value="DESICCATION-LIKE PROTEIN"/>
    <property type="match status" value="1"/>
</dbReference>
<accession>A0A118JZM1</accession>
<dbReference type="SMART" id="SM00256">
    <property type="entry name" value="FBOX"/>
    <property type="match status" value="1"/>
</dbReference>
<dbReference type="InterPro" id="IPR013187">
    <property type="entry name" value="F-box-assoc_dom_typ3"/>
</dbReference>
<proteinExistence type="predicted"/>
<evidence type="ECO:0000313" key="2">
    <source>
        <dbReference type="EMBL" id="KVH99762.1"/>
    </source>
</evidence>
<dbReference type="InterPro" id="IPR052965">
    <property type="entry name" value="Pigment-catalase-like"/>
</dbReference>
<comment type="caution">
    <text evidence="2">The sequence shown here is derived from an EMBL/GenBank/DDBJ whole genome shotgun (WGS) entry which is preliminary data.</text>
</comment>
<dbReference type="EMBL" id="LEKV01003414">
    <property type="protein sequence ID" value="KVH99762.1"/>
    <property type="molecule type" value="Genomic_DNA"/>
</dbReference>
<dbReference type="PROSITE" id="PS50181">
    <property type="entry name" value="FBOX"/>
    <property type="match status" value="1"/>
</dbReference>
<reference evidence="2 3" key="1">
    <citation type="journal article" date="2016" name="Sci. Rep.">
        <title>The genome sequence of the outbreeding globe artichoke constructed de novo incorporating a phase-aware low-pass sequencing strategy of F1 progeny.</title>
        <authorList>
            <person name="Scaglione D."/>
            <person name="Reyes-Chin-Wo S."/>
            <person name="Acquadro A."/>
            <person name="Froenicke L."/>
            <person name="Portis E."/>
            <person name="Beitel C."/>
            <person name="Tirone M."/>
            <person name="Mauro R."/>
            <person name="Lo Monaco A."/>
            <person name="Mauromicale G."/>
            <person name="Faccioli P."/>
            <person name="Cattivelli L."/>
            <person name="Rieseberg L."/>
            <person name="Michelmore R."/>
            <person name="Lanteri S."/>
        </authorList>
    </citation>
    <scope>NUCLEOTIDE SEQUENCE [LARGE SCALE GENOMIC DNA]</scope>
    <source>
        <strain evidence="2">2C</strain>
    </source>
</reference>
<dbReference type="SUPFAM" id="SSF50965">
    <property type="entry name" value="Galactose oxidase, central domain"/>
    <property type="match status" value="1"/>
</dbReference>
<dbReference type="NCBIfam" id="TIGR01640">
    <property type="entry name" value="F_box_assoc_1"/>
    <property type="match status" value="1"/>
</dbReference>
<feature type="non-terminal residue" evidence="2">
    <location>
        <position position="701"/>
    </location>
</feature>
<dbReference type="InterPro" id="IPR017451">
    <property type="entry name" value="F-box-assoc_interact_dom"/>
</dbReference>
<dbReference type="InterPro" id="IPR011043">
    <property type="entry name" value="Gal_Oxase/kelch_b-propeller"/>
</dbReference>
<name>A0A118JZM1_CYNCS</name>
<keyword evidence="3" id="KW-1185">Reference proteome</keyword>
<dbReference type="InterPro" id="IPR036047">
    <property type="entry name" value="F-box-like_dom_sf"/>
</dbReference>
<dbReference type="SUPFAM" id="SSF81383">
    <property type="entry name" value="F-box domain"/>
    <property type="match status" value="1"/>
</dbReference>
<dbReference type="Pfam" id="PF08268">
    <property type="entry name" value="FBA_3"/>
    <property type="match status" value="1"/>
</dbReference>
<protein>
    <submittedName>
        <fullName evidence="2">F-box associated interaction domain-containing protein</fullName>
    </submittedName>
</protein>
<dbReference type="Proteomes" id="UP000243975">
    <property type="component" value="Unassembled WGS sequence"/>
</dbReference>
<dbReference type="Gramene" id="KVH99762">
    <property type="protein sequence ID" value="KVH99762"/>
    <property type="gene ID" value="Ccrd_021999"/>
</dbReference>
<dbReference type="AlphaFoldDB" id="A0A118JZM1"/>
<sequence>EIILEILARLPIKSLFRTKCVCKLWYKLASHRSFTLAYNELSVKNVMVLVEVTESSTESTSSLILIDNKRGVSEFSLDFVKDRVKIRASCNGLLCCSSVPDKGVYYVCNPMTREFKLLPRSRERPITRFYPDGEATLVGLCCDLLSNRYNVVLAGYHRMFGHRPEGKLICWVFDSESNKWRKYVCDEDDHGFTHMNRNQVVFVKGCLHWMTQSFSYILVLDLKLDLWRRMVLPAEMGCGNGSGNRVYLLESQGKLSVIQICSGWMNMWVLEDYEKGKWDLMDRVSLRCIRGMVPGIFPISQGGDYVFLAGHKQVLVYQRKTRIWKEMYSVKNNCTMPLWFSAHSFRGTIYKMKPKPILVPMAMAMAMATTFYVLCFFLSVAPVPLPKSDQNLLEFPLNLEYMEAEFFLYGSMGFGLDHIQPNLTGGGPPPIGARKANLTPLITDIITQFGYQEVGHIRAIKSRIGGGFRRPLLNLSAESFGAVINQAFGKPLYPLFDPYANDINYLLSSYIIPYVGLTGYVGANPYLQTPTAKKLVAGLLGVESGQDAILRNLLYERATLCVVPYGITVFDFTNKISELRNKLGRAGLKDEGLVVSPYLGAEGKVKGNVLSADTNSLSYGRTPKEILRIVYGSGKEQVPGGFYPHGRGLDHIQPDLTGGGPPPIGARRANLTPLIRDIVAQFGYQEIGHIRFHLLPNLLYM</sequence>
<evidence type="ECO:0000313" key="3">
    <source>
        <dbReference type="Proteomes" id="UP000243975"/>
    </source>
</evidence>
<dbReference type="OMA" id="FTCTHIT"/>
<dbReference type="InterPro" id="IPR001810">
    <property type="entry name" value="F-box_dom"/>
</dbReference>
<feature type="domain" description="F-box" evidence="1">
    <location>
        <begin position="1"/>
        <end position="41"/>
    </location>
</feature>
<dbReference type="Gene3D" id="1.20.1280.50">
    <property type="match status" value="1"/>
</dbReference>
<organism evidence="2 3">
    <name type="scientific">Cynara cardunculus var. scolymus</name>
    <name type="common">Globe artichoke</name>
    <name type="synonym">Cynara scolymus</name>
    <dbReference type="NCBI Taxonomy" id="59895"/>
    <lineage>
        <taxon>Eukaryota</taxon>
        <taxon>Viridiplantae</taxon>
        <taxon>Streptophyta</taxon>
        <taxon>Embryophyta</taxon>
        <taxon>Tracheophyta</taxon>
        <taxon>Spermatophyta</taxon>
        <taxon>Magnoliopsida</taxon>
        <taxon>eudicotyledons</taxon>
        <taxon>Gunneridae</taxon>
        <taxon>Pentapetalae</taxon>
        <taxon>asterids</taxon>
        <taxon>campanulids</taxon>
        <taxon>Asterales</taxon>
        <taxon>Asteraceae</taxon>
        <taxon>Carduoideae</taxon>
        <taxon>Cardueae</taxon>
        <taxon>Carduinae</taxon>
        <taxon>Cynara</taxon>
    </lineage>
</organism>
<dbReference type="PANTHER" id="PTHR31694">
    <property type="entry name" value="DESICCATION-LIKE PROTEIN"/>
    <property type="match status" value="1"/>
</dbReference>
<dbReference type="STRING" id="59895.A0A118JZM1"/>
<dbReference type="Pfam" id="PF13668">
    <property type="entry name" value="Ferritin_2"/>
    <property type="match status" value="1"/>
</dbReference>
<gene>
    <name evidence="2" type="ORF">Ccrd_021999</name>
</gene>
<evidence type="ECO:0000259" key="1">
    <source>
        <dbReference type="PROSITE" id="PS50181"/>
    </source>
</evidence>
<dbReference type="Pfam" id="PF00646">
    <property type="entry name" value="F-box"/>
    <property type="match status" value="1"/>
</dbReference>
<dbReference type="CDD" id="cd22157">
    <property type="entry name" value="F-box_AtFBW1-like"/>
    <property type="match status" value="1"/>
</dbReference>